<dbReference type="SMART" id="SM00915">
    <property type="entry name" value="Jacalin"/>
    <property type="match status" value="1"/>
</dbReference>
<keyword evidence="5" id="KW-1185">Reference proteome</keyword>
<evidence type="ECO:0000313" key="5">
    <source>
        <dbReference type="Proteomes" id="UP000827721"/>
    </source>
</evidence>
<dbReference type="CDD" id="cd09612">
    <property type="entry name" value="Jacalin"/>
    <property type="match status" value="1"/>
</dbReference>
<dbReference type="InterPro" id="IPR036404">
    <property type="entry name" value="Jacalin-like_lectin_dom_sf"/>
</dbReference>
<dbReference type="SUPFAM" id="SSF51101">
    <property type="entry name" value="Mannose-binding lectins"/>
    <property type="match status" value="1"/>
</dbReference>
<evidence type="ECO:0000313" key="4">
    <source>
        <dbReference type="EMBL" id="KAH7567214.1"/>
    </source>
</evidence>
<dbReference type="PANTHER" id="PTHR47293:SF68">
    <property type="entry name" value="JACALIN-RELATED LECTIN 3"/>
    <property type="match status" value="1"/>
</dbReference>
<dbReference type="InterPro" id="IPR033734">
    <property type="entry name" value="Jacalin-like_lectin_dom_plant"/>
</dbReference>
<proteinExistence type="inferred from homology"/>
<evidence type="ECO:0000256" key="2">
    <source>
        <dbReference type="ARBA" id="ARBA00022734"/>
    </source>
</evidence>
<feature type="domain" description="Jacalin-type lectin" evidence="3">
    <location>
        <begin position="61"/>
        <end position="203"/>
    </location>
</feature>
<protein>
    <recommendedName>
        <fullName evidence="3">Jacalin-type lectin domain-containing protein</fullName>
    </recommendedName>
</protein>
<dbReference type="InterPro" id="IPR001229">
    <property type="entry name" value="Jacalin-like_lectin_dom"/>
</dbReference>
<gene>
    <name evidence="4" type="ORF">JRO89_XS07G0032800</name>
</gene>
<sequence>MTQRNRKSLLDDSDFRVVNGAEKIGYSVNKRMWAQAMVEAKTRCLILKKYPKSRRCPKTDIVVYGPWGGTGGFLFDDGTYTGIRQIHLSHDKGIISIKVCYDQDGKVVWGSTHGDSGGFKFERVIFDYPSEILTSISGMYGPVMSGGPNVIKSLTFRTNKRKHGPFGEQIGSFFISNVKEGKIVGFHGREGLFLDSIGVHLAANAIDIPEWSNKAVAAKPEPTEEAQVDSGAKKLMNTCLFFRSV</sequence>
<organism evidence="4 5">
    <name type="scientific">Xanthoceras sorbifolium</name>
    <dbReference type="NCBI Taxonomy" id="99658"/>
    <lineage>
        <taxon>Eukaryota</taxon>
        <taxon>Viridiplantae</taxon>
        <taxon>Streptophyta</taxon>
        <taxon>Embryophyta</taxon>
        <taxon>Tracheophyta</taxon>
        <taxon>Spermatophyta</taxon>
        <taxon>Magnoliopsida</taxon>
        <taxon>eudicotyledons</taxon>
        <taxon>Gunneridae</taxon>
        <taxon>Pentapetalae</taxon>
        <taxon>rosids</taxon>
        <taxon>malvids</taxon>
        <taxon>Sapindales</taxon>
        <taxon>Sapindaceae</taxon>
        <taxon>Xanthoceroideae</taxon>
        <taxon>Xanthoceras</taxon>
    </lineage>
</organism>
<dbReference type="Pfam" id="PF01419">
    <property type="entry name" value="Jacalin"/>
    <property type="match status" value="1"/>
</dbReference>
<dbReference type="Proteomes" id="UP000827721">
    <property type="component" value="Unassembled WGS sequence"/>
</dbReference>
<dbReference type="PANTHER" id="PTHR47293">
    <property type="entry name" value="JACALIN-RELATED LECTIN 3"/>
    <property type="match status" value="1"/>
</dbReference>
<dbReference type="Gene3D" id="2.100.10.30">
    <property type="entry name" value="Jacalin-like lectin domain"/>
    <property type="match status" value="1"/>
</dbReference>
<dbReference type="PROSITE" id="PS51752">
    <property type="entry name" value="JACALIN_LECTIN"/>
    <property type="match status" value="1"/>
</dbReference>
<comment type="caution">
    <text evidence="4">The sequence shown here is derived from an EMBL/GenBank/DDBJ whole genome shotgun (WGS) entry which is preliminary data.</text>
</comment>
<dbReference type="EMBL" id="JAFEMO010000007">
    <property type="protein sequence ID" value="KAH7567214.1"/>
    <property type="molecule type" value="Genomic_DNA"/>
</dbReference>
<comment type="similarity">
    <text evidence="1">Belongs to the jacalin lectin family.</text>
</comment>
<evidence type="ECO:0000259" key="3">
    <source>
        <dbReference type="PROSITE" id="PS51752"/>
    </source>
</evidence>
<reference evidence="4 5" key="1">
    <citation type="submission" date="2021-02" db="EMBL/GenBank/DDBJ databases">
        <title>Plant Genome Project.</title>
        <authorList>
            <person name="Zhang R.-G."/>
        </authorList>
    </citation>
    <scope>NUCLEOTIDE SEQUENCE [LARGE SCALE GENOMIC DNA]</scope>
    <source>
        <tissue evidence="4">Leaves</tissue>
    </source>
</reference>
<accession>A0ABQ8HS56</accession>
<keyword evidence="2" id="KW-0430">Lectin</keyword>
<name>A0ABQ8HS56_9ROSI</name>
<evidence type="ECO:0000256" key="1">
    <source>
        <dbReference type="ARBA" id="ARBA00006568"/>
    </source>
</evidence>